<evidence type="ECO:0000256" key="6">
    <source>
        <dbReference type="ARBA" id="ARBA00038076"/>
    </source>
</evidence>
<evidence type="ECO:0000259" key="8">
    <source>
        <dbReference type="Pfam" id="PF02687"/>
    </source>
</evidence>
<evidence type="ECO:0000256" key="1">
    <source>
        <dbReference type="ARBA" id="ARBA00004651"/>
    </source>
</evidence>
<dbReference type="EMBL" id="PISP01000001">
    <property type="protein sequence ID" value="PKD44310.1"/>
    <property type="molecule type" value="Genomic_DNA"/>
</dbReference>
<feature type="transmembrane region" description="Helical" evidence="7">
    <location>
        <begin position="281"/>
        <end position="307"/>
    </location>
</feature>
<keyword evidence="2" id="KW-1003">Cell membrane</keyword>
<comment type="similarity">
    <text evidence="6">Belongs to the ABC-4 integral membrane protein family.</text>
</comment>
<dbReference type="Pfam" id="PF02687">
    <property type="entry name" value="FtsX"/>
    <property type="match status" value="1"/>
</dbReference>
<dbReference type="InterPro" id="IPR050250">
    <property type="entry name" value="Macrolide_Exporter_MacB"/>
</dbReference>
<keyword evidence="4 7" id="KW-1133">Transmembrane helix</keyword>
<dbReference type="InterPro" id="IPR025857">
    <property type="entry name" value="MacB_PCD"/>
</dbReference>
<evidence type="ECO:0000313" key="10">
    <source>
        <dbReference type="EMBL" id="PKD44310.1"/>
    </source>
</evidence>
<proteinExistence type="inferred from homology"/>
<sequence length="408" mass="44216">MNIIEVFRQAVDSIRANKLRSSLTLLAIAVGVFAIISANTAVLVLDTYFKDTLSLMGGDVITVSKTPAISMGPTDWEKYRNREDLTIAQMERLEDLTYITEGVGPNRTYRTTRVSYNDEETEPNIGIRGGNENYLDNNAYTIEEGRNFMPEDMDYARSVAIIGADVKDALFEREQALSKTIRIEGRPYTVIGVTEAKGNVFGSTMDRFVVIPYTNLAGIYGKNQNIGIQVRAGSVDRIEAAIDEITGVLRAIRKVDPANPNDFEISTNETLGNAFDSFTGILYMIGFVIGGIVLLGAGIGVMNIMLVSVSERTREIGVRKAVGATRKAIVSQFLMESIAICQIGGVIGIIIGAGLGNAAAIWLDSSIVIPWQSAVGGVVGMTIVGVVFGVYPAFKAAQLDPIESLRYE</sequence>
<dbReference type="AlphaFoldDB" id="A0A2N0VJE3"/>
<comment type="caution">
    <text evidence="10">The sequence shown here is derived from an EMBL/GenBank/DDBJ whole genome shotgun (WGS) entry which is preliminary data.</text>
</comment>
<feature type="transmembrane region" description="Helical" evidence="7">
    <location>
        <begin position="371"/>
        <end position="394"/>
    </location>
</feature>
<accession>A0A2N0VJE3</accession>
<keyword evidence="11" id="KW-1185">Reference proteome</keyword>
<evidence type="ECO:0000256" key="4">
    <source>
        <dbReference type="ARBA" id="ARBA00022989"/>
    </source>
</evidence>
<feature type="domain" description="MacB-like periplasmic core" evidence="9">
    <location>
        <begin position="21"/>
        <end position="246"/>
    </location>
</feature>
<evidence type="ECO:0000256" key="5">
    <source>
        <dbReference type="ARBA" id="ARBA00023136"/>
    </source>
</evidence>
<evidence type="ECO:0000313" key="11">
    <source>
        <dbReference type="Proteomes" id="UP000233398"/>
    </source>
</evidence>
<evidence type="ECO:0000256" key="3">
    <source>
        <dbReference type="ARBA" id="ARBA00022692"/>
    </source>
</evidence>
<evidence type="ECO:0000256" key="2">
    <source>
        <dbReference type="ARBA" id="ARBA00022475"/>
    </source>
</evidence>
<dbReference type="PANTHER" id="PTHR30572:SF4">
    <property type="entry name" value="ABC TRANSPORTER PERMEASE YTRF"/>
    <property type="match status" value="1"/>
</dbReference>
<evidence type="ECO:0000259" key="9">
    <source>
        <dbReference type="Pfam" id="PF12704"/>
    </source>
</evidence>
<comment type="subcellular location">
    <subcellularLocation>
        <location evidence="1">Cell membrane</location>
        <topology evidence="1">Multi-pass membrane protein</topology>
    </subcellularLocation>
</comment>
<feature type="transmembrane region" description="Helical" evidence="7">
    <location>
        <begin position="328"/>
        <end position="351"/>
    </location>
</feature>
<dbReference type="RefSeq" id="WP_101071601.1">
    <property type="nucleotide sequence ID" value="NZ_PISP01000001.1"/>
</dbReference>
<dbReference type="Pfam" id="PF12704">
    <property type="entry name" value="MacB_PCD"/>
    <property type="match status" value="1"/>
</dbReference>
<organism evidence="10 11">
    <name type="scientific">Rhodohalobacter barkolensis</name>
    <dbReference type="NCBI Taxonomy" id="2053187"/>
    <lineage>
        <taxon>Bacteria</taxon>
        <taxon>Pseudomonadati</taxon>
        <taxon>Balneolota</taxon>
        <taxon>Balneolia</taxon>
        <taxon>Balneolales</taxon>
        <taxon>Balneolaceae</taxon>
        <taxon>Rhodohalobacter</taxon>
    </lineage>
</organism>
<dbReference type="InterPro" id="IPR003838">
    <property type="entry name" value="ABC3_permease_C"/>
</dbReference>
<dbReference type="OrthoDB" id="9770036at2"/>
<evidence type="ECO:0008006" key="12">
    <source>
        <dbReference type="Google" id="ProtNLM"/>
    </source>
</evidence>
<keyword evidence="3 7" id="KW-0812">Transmembrane</keyword>
<name>A0A2N0VJE3_9BACT</name>
<dbReference type="Proteomes" id="UP000233398">
    <property type="component" value="Unassembled WGS sequence"/>
</dbReference>
<keyword evidence="5 7" id="KW-0472">Membrane</keyword>
<protein>
    <recommendedName>
        <fullName evidence="12">ABC transporter</fullName>
    </recommendedName>
</protein>
<dbReference type="PANTHER" id="PTHR30572">
    <property type="entry name" value="MEMBRANE COMPONENT OF TRANSPORTER-RELATED"/>
    <property type="match status" value="1"/>
</dbReference>
<feature type="transmembrane region" description="Helical" evidence="7">
    <location>
        <begin position="23"/>
        <end position="45"/>
    </location>
</feature>
<evidence type="ECO:0000256" key="7">
    <source>
        <dbReference type="SAM" id="Phobius"/>
    </source>
</evidence>
<dbReference type="GO" id="GO:0022857">
    <property type="term" value="F:transmembrane transporter activity"/>
    <property type="evidence" value="ECO:0007669"/>
    <property type="project" value="TreeGrafter"/>
</dbReference>
<feature type="domain" description="ABC3 transporter permease C-terminal" evidence="8">
    <location>
        <begin position="288"/>
        <end position="401"/>
    </location>
</feature>
<gene>
    <name evidence="10" type="ORF">CWD77_02250</name>
</gene>
<dbReference type="GO" id="GO:0005886">
    <property type="term" value="C:plasma membrane"/>
    <property type="evidence" value="ECO:0007669"/>
    <property type="project" value="UniProtKB-SubCell"/>
</dbReference>
<reference evidence="10 11" key="1">
    <citation type="submission" date="2017-11" db="EMBL/GenBank/DDBJ databases">
        <title>Rhodohalobacter 15182 sp. nov., isolated from a salt lake.</title>
        <authorList>
            <person name="Han S."/>
        </authorList>
    </citation>
    <scope>NUCLEOTIDE SEQUENCE [LARGE SCALE GENOMIC DNA]</scope>
    <source>
        <strain evidence="10 11">15182</strain>
    </source>
</reference>